<dbReference type="RefSeq" id="WP_345624469.1">
    <property type="nucleotide sequence ID" value="NZ_BAABIG010000089.1"/>
</dbReference>
<keyword evidence="2" id="KW-1185">Reference proteome</keyword>
<proteinExistence type="predicted"/>
<dbReference type="Proteomes" id="UP001501265">
    <property type="component" value="Unassembled WGS sequence"/>
</dbReference>
<comment type="caution">
    <text evidence="1">The sequence shown here is derived from an EMBL/GenBank/DDBJ whole genome shotgun (WGS) entry which is preliminary data.</text>
</comment>
<protein>
    <submittedName>
        <fullName evidence="1">Uncharacterized protein</fullName>
    </submittedName>
</protein>
<organism evidence="1 2">
    <name type="scientific">Streptomyces ziwulingensis</name>
    <dbReference type="NCBI Taxonomy" id="1045501"/>
    <lineage>
        <taxon>Bacteria</taxon>
        <taxon>Bacillati</taxon>
        <taxon>Actinomycetota</taxon>
        <taxon>Actinomycetes</taxon>
        <taxon>Kitasatosporales</taxon>
        <taxon>Streptomycetaceae</taxon>
        <taxon>Streptomyces</taxon>
    </lineage>
</organism>
<dbReference type="EMBL" id="BAABIG010000089">
    <property type="protein sequence ID" value="GAA4824010.1"/>
    <property type="molecule type" value="Genomic_DNA"/>
</dbReference>
<gene>
    <name evidence="1" type="ORF">GCM10023220_67190</name>
</gene>
<evidence type="ECO:0000313" key="1">
    <source>
        <dbReference type="EMBL" id="GAA4824010.1"/>
    </source>
</evidence>
<evidence type="ECO:0000313" key="2">
    <source>
        <dbReference type="Proteomes" id="UP001501265"/>
    </source>
</evidence>
<accession>A0ABP9D735</accession>
<sequence length="129" mass="13918">MRPADYRDYLVDVLKNTADVQRVEVLDNGPHPYALAVTVAGREQRWQVIGQLAEGAKHDSVTAPVNGGPPAFTAAPVTAAPDVWLAGVIGNAEPADVERLDVWSTREGKDAKGVTVFFHNGERAFLRLA</sequence>
<name>A0ABP9D735_9ACTN</name>
<reference evidence="2" key="1">
    <citation type="journal article" date="2019" name="Int. J. Syst. Evol. Microbiol.">
        <title>The Global Catalogue of Microorganisms (GCM) 10K type strain sequencing project: providing services to taxonomists for standard genome sequencing and annotation.</title>
        <authorList>
            <consortium name="The Broad Institute Genomics Platform"/>
            <consortium name="The Broad Institute Genome Sequencing Center for Infectious Disease"/>
            <person name="Wu L."/>
            <person name="Ma J."/>
        </authorList>
    </citation>
    <scope>NUCLEOTIDE SEQUENCE [LARGE SCALE GENOMIC DNA]</scope>
    <source>
        <strain evidence="2">JCM 18081</strain>
    </source>
</reference>